<dbReference type="Proteomes" id="UP001642540">
    <property type="component" value="Unassembled WGS sequence"/>
</dbReference>
<evidence type="ECO:0000313" key="3">
    <source>
        <dbReference type="Proteomes" id="UP001642540"/>
    </source>
</evidence>
<feature type="chain" id="PRO_5045824169" evidence="1">
    <location>
        <begin position="29"/>
        <end position="141"/>
    </location>
</feature>
<proteinExistence type="predicted"/>
<keyword evidence="1" id="KW-0732">Signal</keyword>
<organism evidence="2 3">
    <name type="scientific">Orchesella dallaii</name>
    <dbReference type="NCBI Taxonomy" id="48710"/>
    <lineage>
        <taxon>Eukaryota</taxon>
        <taxon>Metazoa</taxon>
        <taxon>Ecdysozoa</taxon>
        <taxon>Arthropoda</taxon>
        <taxon>Hexapoda</taxon>
        <taxon>Collembola</taxon>
        <taxon>Entomobryomorpha</taxon>
        <taxon>Entomobryoidea</taxon>
        <taxon>Orchesellidae</taxon>
        <taxon>Orchesellinae</taxon>
        <taxon>Orchesella</taxon>
    </lineage>
</organism>
<dbReference type="EMBL" id="CAXLJM020000081">
    <property type="protein sequence ID" value="CAL8130146.1"/>
    <property type="molecule type" value="Genomic_DNA"/>
</dbReference>
<evidence type="ECO:0000313" key="2">
    <source>
        <dbReference type="EMBL" id="CAL8130146.1"/>
    </source>
</evidence>
<gene>
    <name evidence="2" type="ORF">ODALV1_LOCUS23587</name>
</gene>
<accession>A0ABP1RLG2</accession>
<feature type="signal peptide" evidence="1">
    <location>
        <begin position="1"/>
        <end position="28"/>
    </location>
</feature>
<comment type="caution">
    <text evidence="2">The sequence shown here is derived from an EMBL/GenBank/DDBJ whole genome shotgun (WGS) entry which is preliminary data.</text>
</comment>
<protein>
    <submittedName>
        <fullName evidence="2">Uncharacterized protein</fullName>
    </submittedName>
</protein>
<name>A0ABP1RLG2_9HEXA</name>
<sequence>MEGNCFILPIRVILCSTFLILLPLAGNCGELGTVECSNGKWKVDTRLMALVMTCPLPLDGNTESIMKMAKCAMNKLGIYDGQNLSDDYLETACSVFSQKKLREECIDKAGTCAILLMDSWETTWPLFAGCFVPWAMGICNI</sequence>
<evidence type="ECO:0000256" key="1">
    <source>
        <dbReference type="SAM" id="SignalP"/>
    </source>
</evidence>
<reference evidence="2 3" key="1">
    <citation type="submission" date="2024-08" db="EMBL/GenBank/DDBJ databases">
        <authorList>
            <person name="Cucini C."/>
            <person name="Frati F."/>
        </authorList>
    </citation>
    <scope>NUCLEOTIDE SEQUENCE [LARGE SCALE GENOMIC DNA]</scope>
</reference>
<keyword evidence="3" id="KW-1185">Reference proteome</keyword>